<dbReference type="EMBL" id="CP027845">
    <property type="protein sequence ID" value="AVP87064.1"/>
    <property type="molecule type" value="Genomic_DNA"/>
</dbReference>
<gene>
    <name evidence="1" type="ORF">phytr_1030</name>
</gene>
<accession>A0A2P1P711</accession>
<sequence length="96" mass="10431">MIAPKGILSDADPVIQDAYRVMKRIMKGPARREEYISAKLKEAELEREFEVCAEKGKTEGQLALLVSSISTIESLPRCATSISSQSMGIASVNSSL</sequence>
<reference evidence="1 2" key="1">
    <citation type="submission" date="2018-03" db="EMBL/GenBank/DDBJ databases">
        <title>A gene transfer event suggests a long-term partnership between eustigmatophyte algae and a novel lineage of endosymbiotic bacteria.</title>
        <authorList>
            <person name="Yurchenko T."/>
            <person name="Sevcikova T."/>
            <person name="Pribyl P."/>
            <person name="El Karkouri K."/>
            <person name="Klimes V."/>
            <person name="Amaral R."/>
            <person name="Zbrankova V."/>
            <person name="Kim E."/>
            <person name="Raoult D."/>
            <person name="Santos L.M.A."/>
            <person name="Elias M."/>
        </authorList>
    </citation>
    <scope>NUCLEOTIDE SEQUENCE [LARGE SCALE GENOMIC DNA]</scope>
    <source>
        <strain evidence="1">CCALA 838</strain>
    </source>
</reference>
<dbReference type="AlphaFoldDB" id="A0A2P1P711"/>
<dbReference type="KEGG" id="ptc:phytr_1030"/>
<proteinExistence type="predicted"/>
<organism evidence="1 2">
    <name type="scientific">Candidatus Phycorickettsia trachydisci</name>
    <dbReference type="NCBI Taxonomy" id="2115978"/>
    <lineage>
        <taxon>Bacteria</taxon>
        <taxon>Pseudomonadati</taxon>
        <taxon>Pseudomonadota</taxon>
        <taxon>Alphaproteobacteria</taxon>
        <taxon>Rickettsiales</taxon>
        <taxon>Rickettsiaceae</taxon>
        <taxon>Candidatus Phycorickettsia</taxon>
    </lineage>
</organism>
<protein>
    <submittedName>
        <fullName evidence="1">Uncharacterized protein</fullName>
    </submittedName>
</protein>
<evidence type="ECO:0000313" key="1">
    <source>
        <dbReference type="EMBL" id="AVP87064.1"/>
    </source>
</evidence>
<keyword evidence="2" id="KW-1185">Reference proteome</keyword>
<dbReference type="Proteomes" id="UP000241762">
    <property type="component" value="Chromosome"/>
</dbReference>
<evidence type="ECO:0000313" key="2">
    <source>
        <dbReference type="Proteomes" id="UP000241762"/>
    </source>
</evidence>
<name>A0A2P1P711_9RICK</name>